<evidence type="ECO:0000313" key="2">
    <source>
        <dbReference type="Proteomes" id="UP000004095"/>
    </source>
</evidence>
<comment type="caution">
    <text evidence="1">The sequence shown here is derived from an EMBL/GenBank/DDBJ whole genome shotgun (WGS) entry which is preliminary data.</text>
</comment>
<dbReference type="EMBL" id="AAWS01000041">
    <property type="protein sequence ID" value="EAY25896.1"/>
    <property type="molecule type" value="Genomic_DNA"/>
</dbReference>
<reference evidence="1 2" key="1">
    <citation type="submission" date="2007-01" db="EMBL/GenBank/DDBJ databases">
        <authorList>
            <person name="Haygood M."/>
            <person name="Podell S."/>
            <person name="Anderson C."/>
            <person name="Hopkinson B."/>
            <person name="Roe K."/>
            <person name="Barbeau K."/>
            <person name="Gaasterland T."/>
            <person name="Ferriera S."/>
            <person name="Johnson J."/>
            <person name="Kravitz S."/>
            <person name="Beeson K."/>
            <person name="Sutton G."/>
            <person name="Rogers Y.-H."/>
            <person name="Friedman R."/>
            <person name="Frazier M."/>
            <person name="Venter J.C."/>
        </authorList>
    </citation>
    <scope>NUCLEOTIDE SEQUENCE [LARGE SCALE GENOMIC DNA]</scope>
    <source>
        <strain evidence="1 2">ATCC 23134</strain>
    </source>
</reference>
<protein>
    <submittedName>
        <fullName evidence="1">Uncharacterized protein</fullName>
    </submittedName>
</protein>
<evidence type="ECO:0000313" key="1">
    <source>
        <dbReference type="EMBL" id="EAY25896.1"/>
    </source>
</evidence>
<gene>
    <name evidence="1" type="ORF">M23134_00850</name>
</gene>
<dbReference type="AlphaFoldDB" id="A1ZUL0"/>
<name>A1ZUL0_MICM2</name>
<organism evidence="1 2">
    <name type="scientific">Microscilla marina ATCC 23134</name>
    <dbReference type="NCBI Taxonomy" id="313606"/>
    <lineage>
        <taxon>Bacteria</taxon>
        <taxon>Pseudomonadati</taxon>
        <taxon>Bacteroidota</taxon>
        <taxon>Cytophagia</taxon>
        <taxon>Cytophagales</taxon>
        <taxon>Microscillaceae</taxon>
        <taxon>Microscilla</taxon>
    </lineage>
</organism>
<dbReference type="Proteomes" id="UP000004095">
    <property type="component" value="Unassembled WGS sequence"/>
</dbReference>
<proteinExistence type="predicted"/>
<sequence>MPDRCRHKIRHKVFVKDPILKAMDSISNILAVLPDKAINTTGKKARHSFVRVIRRLWLSWGRHQGAWEGGFLPETNTLFKKTSLDQTWWQGFASAIICQAMYQTGYLSELNEQRINYAINGYNATLRSRAWGWYVYLFAEDLQERLPKDSKNNALKKAYLRCLSNTQWIEHKRLFFQCKKNDEEAAWEMYHHYVKFVVLGATEIEIRKVIRIQINEGLMTEPMLLKFKFDWRLYCPWFSRPISWKDLPDLEIDTIPYDFLSQGNPGFKYVR</sequence>
<accession>A1ZUL0</accession>
<keyword evidence="2" id="KW-1185">Reference proteome</keyword>